<feature type="compositionally biased region" description="Polar residues" evidence="1">
    <location>
        <begin position="63"/>
        <end position="72"/>
    </location>
</feature>
<dbReference type="InterPro" id="IPR050621">
    <property type="entry name" value="Tudor_domain_containing"/>
</dbReference>
<feature type="compositionally biased region" description="Polar residues" evidence="1">
    <location>
        <begin position="30"/>
        <end position="56"/>
    </location>
</feature>
<feature type="domain" description="Tudor" evidence="2">
    <location>
        <begin position="389"/>
        <end position="451"/>
    </location>
</feature>
<dbReference type="Gene3D" id="2.30.30.140">
    <property type="match status" value="1"/>
</dbReference>
<dbReference type="InterPro" id="IPR002999">
    <property type="entry name" value="Tudor"/>
</dbReference>
<dbReference type="PANTHER" id="PTHR22948">
    <property type="entry name" value="TUDOR DOMAIN CONTAINING PROTEIN"/>
    <property type="match status" value="1"/>
</dbReference>
<feature type="compositionally biased region" description="Basic and acidic residues" evidence="1">
    <location>
        <begin position="165"/>
        <end position="178"/>
    </location>
</feature>
<dbReference type="KEGG" id="foc:113215387"/>
<feature type="compositionally biased region" description="Basic and acidic residues" evidence="1">
    <location>
        <begin position="284"/>
        <end position="296"/>
    </location>
</feature>
<feature type="compositionally biased region" description="Polar residues" evidence="1">
    <location>
        <begin position="214"/>
        <end position="223"/>
    </location>
</feature>
<reference evidence="4" key="2">
    <citation type="submission" date="2025-08" db="UniProtKB">
        <authorList>
            <consortium name="RefSeq"/>
        </authorList>
    </citation>
    <scope>IDENTIFICATION</scope>
    <source>
        <tissue evidence="4">Whole organism</tissue>
    </source>
</reference>
<name>A0A9C6X0I5_FRAOC</name>
<dbReference type="InterPro" id="IPR035437">
    <property type="entry name" value="SNase_OB-fold_sf"/>
</dbReference>
<organism evidence="3 4">
    <name type="scientific">Frankliniella occidentalis</name>
    <name type="common">Western flower thrips</name>
    <name type="synonym">Euthrips occidentalis</name>
    <dbReference type="NCBI Taxonomy" id="133901"/>
    <lineage>
        <taxon>Eukaryota</taxon>
        <taxon>Metazoa</taxon>
        <taxon>Ecdysozoa</taxon>
        <taxon>Arthropoda</taxon>
        <taxon>Hexapoda</taxon>
        <taxon>Insecta</taxon>
        <taxon>Pterygota</taxon>
        <taxon>Neoptera</taxon>
        <taxon>Paraneoptera</taxon>
        <taxon>Thysanoptera</taxon>
        <taxon>Terebrantia</taxon>
        <taxon>Thripoidea</taxon>
        <taxon>Thripidae</taxon>
        <taxon>Frankliniella</taxon>
    </lineage>
</organism>
<evidence type="ECO:0000313" key="4">
    <source>
        <dbReference type="RefSeq" id="XP_052125178.1"/>
    </source>
</evidence>
<feature type="compositionally biased region" description="Polar residues" evidence="1">
    <location>
        <begin position="270"/>
        <end position="281"/>
    </location>
</feature>
<sequence>MSESEYDSAECTHSTVGVELHSFSSKSSSGDQNSKVKAAINNQARPSQQNKKQSVISDKVVSLNDSTSSDSLEINLKVPSSSSSSPGKEGEGRVGFVSSSSSLSADARPFVPRSKRSAKSPISDQTCVIQRNDVQNINRLPPQPSSPSGRKSADLPSKIKFATAQEEKHLIQSKEGLKDNTICPQRYPSSGRQSDDLPLSNEYATVHKKSLIQSNQAHNSTARPQPCSLPVSTPAGLPSKRSTSADIPSKSKSATTQERASIQSKEDPKSNSIQGQQSSLTPLRKPDLPLKSDRAPTNKKVQISSDLQQPSCSSSHTFPKGPDVELPQIVRNWRTGQVVPAVIAKVWNPSCFEVNIVDEFSELLDRILEEMNEYYISNKVNMSSKVQAAQLCGHFCACFDADEGVWFRAEIDEWFMDDSVTPLRVWAVDYGGLSRVDLGSIQPLCTELASTSPRLVTLCTMRNVQPRSENNIWPQIHLDRVKQLLPEEKELYLRIDGNQSEEFIWPVSVFTDKECSLQSINEILVSEGCAYYIGSSLAKDNIPRKNDQMYEEADNPMEEAYELGGNNYEIDDEDACVAVSGWKPKEEEGICWFYHRNGYCYKNYCELKHVRLNPDGITIEQREMHTCSFEDIQDLLSPGKTIKLVVTRILTVNHFMASIKFEKGSIKSRETLASVLKNLNSTEMKRSLKTFTEFPADGEIVLFKDSKTKMFYRGRIITSSPNNDDLYQVLNVDNGYIRAIPLEDLRRVDPAFLHHPFQAVECWLADVAPTQTDRDWTKSCNSVFAEMVRDTKLSATIIRSSPWGIEVNLLDKDGNDLALMLKEMNILKSCPMRHLPLPGSHQIPG</sequence>
<keyword evidence="3" id="KW-1185">Reference proteome</keyword>
<dbReference type="OrthoDB" id="10052065at2759"/>
<protein>
    <submittedName>
        <fullName evidence="4">Uncharacterized protein LOC113215387</fullName>
    </submittedName>
</protein>
<gene>
    <name evidence="4" type="primary">LOC113215387</name>
</gene>
<dbReference type="PROSITE" id="PS50304">
    <property type="entry name" value="TUDOR"/>
    <property type="match status" value="1"/>
</dbReference>
<evidence type="ECO:0000256" key="1">
    <source>
        <dbReference type="SAM" id="MobiDB-lite"/>
    </source>
</evidence>
<dbReference type="CDD" id="cd20379">
    <property type="entry name" value="Tudor_dTUD-like"/>
    <property type="match status" value="1"/>
</dbReference>
<feature type="region of interest" description="Disordered" evidence="1">
    <location>
        <begin position="214"/>
        <end position="320"/>
    </location>
</feature>
<feature type="compositionally biased region" description="Polar residues" evidence="1">
    <location>
        <begin position="240"/>
        <end position="263"/>
    </location>
</feature>
<evidence type="ECO:0000259" key="2">
    <source>
        <dbReference type="PROSITE" id="PS50304"/>
    </source>
</evidence>
<dbReference type="PANTHER" id="PTHR22948:SF76">
    <property type="entry name" value="FI20010P1-RELATED"/>
    <property type="match status" value="1"/>
</dbReference>
<feature type="region of interest" description="Disordered" evidence="1">
    <location>
        <begin position="1"/>
        <end position="198"/>
    </location>
</feature>
<evidence type="ECO:0000313" key="3">
    <source>
        <dbReference type="Proteomes" id="UP000504606"/>
    </source>
</evidence>
<dbReference type="GeneID" id="113215387"/>
<proteinExistence type="predicted"/>
<dbReference type="Gene3D" id="2.40.50.90">
    <property type="match status" value="2"/>
</dbReference>
<dbReference type="SUPFAM" id="SSF63748">
    <property type="entry name" value="Tudor/PWWP/MBT"/>
    <property type="match status" value="2"/>
</dbReference>
<dbReference type="GO" id="GO:0005737">
    <property type="term" value="C:cytoplasm"/>
    <property type="evidence" value="ECO:0007669"/>
    <property type="project" value="UniProtKB-ARBA"/>
</dbReference>
<dbReference type="AlphaFoldDB" id="A0A9C6X0I5"/>
<feature type="compositionally biased region" description="Polar residues" evidence="1">
    <location>
        <begin position="120"/>
        <end position="138"/>
    </location>
</feature>
<feature type="compositionally biased region" description="Low complexity" evidence="1">
    <location>
        <begin position="304"/>
        <end position="315"/>
    </location>
</feature>
<reference evidence="4" key="1">
    <citation type="journal article" date="2018" name="Proc. Natl. Acad. Sci. U.S.A.">
        <title>Phylogenomics and the evolution of hemipteroid insects.</title>
        <authorList>
            <person name="Johnson K.P."/>
            <person name="Dietrich C.H."/>
            <person name="Friedrich F."/>
            <person name="Beutel R.G."/>
            <person name="Wipfler B."/>
            <person name="Peters R.S."/>
            <person name="Allen J.M."/>
            <person name="Petersen M."/>
            <person name="Donath A."/>
            <person name="Walden K.K."/>
            <person name="Kozlov A.M."/>
            <person name="Podsiadlowski L."/>
            <person name="Mayer C."/>
            <person name="Meusemann K."/>
            <person name="Vasilikopoulos A."/>
            <person name="Waterhouse R.M."/>
            <person name="Cameron S.L."/>
            <person name="Weirauch C."/>
            <person name="Swanson D.R."/>
            <person name="Percy D.M."/>
            <person name="Hardy N.B."/>
            <person name="Terry I."/>
            <person name="Liu S."/>
            <person name="Zhou X."/>
            <person name="Misof B."/>
            <person name="Robertson H.M."/>
            <person name="Yoshizawa K."/>
        </authorList>
    </citation>
    <scope>NUCLEOTIDE SEQUENCE</scope>
    <source>
        <tissue evidence="4">Whole organism</tissue>
    </source>
</reference>
<dbReference type="Proteomes" id="UP000504606">
    <property type="component" value="Unplaced"/>
</dbReference>
<accession>A0A9C6X0I5</accession>
<dbReference type="RefSeq" id="XP_052125178.1">
    <property type="nucleotide sequence ID" value="XM_052269218.1"/>
</dbReference>
<dbReference type="Pfam" id="PF00567">
    <property type="entry name" value="TUDOR"/>
    <property type="match status" value="2"/>
</dbReference>